<feature type="chain" id="PRO_5045173944" description="Translocation and assembly module subunit TamA" evidence="11">
    <location>
        <begin position="24"/>
        <end position="581"/>
    </location>
</feature>
<dbReference type="Gene3D" id="2.40.160.50">
    <property type="entry name" value="membrane protein fhac: a member of the omp85/tpsb transporter family"/>
    <property type="match status" value="1"/>
</dbReference>
<dbReference type="RefSeq" id="WP_306728198.1">
    <property type="nucleotide sequence ID" value="NZ_JAVDDT010000004.1"/>
</dbReference>
<evidence type="ECO:0000256" key="1">
    <source>
        <dbReference type="ARBA" id="ARBA00004442"/>
    </source>
</evidence>
<accession>A0ABU0W702</accession>
<dbReference type="InterPro" id="IPR000184">
    <property type="entry name" value="Bac_surfAg_D15"/>
</dbReference>
<keyword evidence="7" id="KW-0472">Membrane</keyword>
<dbReference type="InterPro" id="IPR039910">
    <property type="entry name" value="D15-like"/>
</dbReference>
<dbReference type="Pfam" id="PF07244">
    <property type="entry name" value="POTRA"/>
    <property type="match status" value="1"/>
</dbReference>
<feature type="domain" description="TamA POTRA" evidence="14">
    <location>
        <begin position="27"/>
        <end position="106"/>
    </location>
</feature>
<keyword evidence="8" id="KW-0998">Cell outer membrane</keyword>
<proteinExistence type="inferred from homology"/>
<feature type="signal peptide" evidence="11">
    <location>
        <begin position="1"/>
        <end position="23"/>
    </location>
</feature>
<dbReference type="InterPro" id="IPR010827">
    <property type="entry name" value="BamA/TamA_POTRA"/>
</dbReference>
<evidence type="ECO:0000256" key="2">
    <source>
        <dbReference type="ARBA" id="ARBA00010248"/>
    </source>
</evidence>
<evidence type="ECO:0000256" key="11">
    <source>
        <dbReference type="SAM" id="SignalP"/>
    </source>
</evidence>
<dbReference type="Pfam" id="PF17243">
    <property type="entry name" value="POTRA_TamA_1"/>
    <property type="match status" value="1"/>
</dbReference>
<dbReference type="PANTHER" id="PTHR12815:SF47">
    <property type="entry name" value="TRANSLOCATION AND ASSEMBLY MODULE SUBUNIT TAMA"/>
    <property type="match status" value="1"/>
</dbReference>
<dbReference type="InterPro" id="IPR035243">
    <property type="entry name" value="TamA_POTRA_Dom_1"/>
</dbReference>
<evidence type="ECO:0000259" key="13">
    <source>
        <dbReference type="Pfam" id="PF07244"/>
    </source>
</evidence>
<reference evidence="15 16" key="1">
    <citation type="submission" date="2023-08" db="EMBL/GenBank/DDBJ databases">
        <title>Whole-genome sequencing of halo(alkali)philic microorganisms from hypersaline lakes.</title>
        <authorList>
            <person name="Sorokin D.Y."/>
            <person name="Abbas B."/>
            <person name="Merkel A.Y."/>
        </authorList>
    </citation>
    <scope>NUCLEOTIDE SEQUENCE [LARGE SCALE GENOMIC DNA]</scope>
    <source>
        <strain evidence="15 16">AB-CW4</strain>
    </source>
</reference>
<comment type="subcellular location">
    <subcellularLocation>
        <location evidence="1">Cell outer membrane</location>
    </subcellularLocation>
</comment>
<evidence type="ECO:0000313" key="16">
    <source>
        <dbReference type="Proteomes" id="UP001239019"/>
    </source>
</evidence>
<sequence>MRAPSALLPILAALLLGPGIAHAQSIEIEILGLDEHEEARENVLGTLSVFRYRDDSMGEPRLRRLHARAGSEIRQALRPFGYYAPETESEIEAEEEGWRLRYRITPGPRVQLTQVIVRIEGDGADDRAFMRALQEMPIRENQPLNHQHYEDAKSTLLAIADRRGYIEARWEQRSLLVDPETLSARAILILDSGPRYRFGPVTIHQDILSDSFVQRYVRFEEGEPFDADRLLGLQYGLSDSEYFNFVQVTPQRDQADEDRRIPIDVEVSERPKHRYTASIGYGTDTGPRYGLGWDYRRINQYGHRGALGYSISDVRRATELRYIVPLDNPVQERLVWDLNTIREDRGDFLSRRNEFGVGRTTVQWNWLQTVFLRYERERSIFDADNQPVSEIVVPGVTWSRTRANDPTFPRRGLSLSLDVRGAREEFLSDLNFFQTTLRAKRVQPAGEDNRFLIRLELGGTGTENFDRLPLSQRFFTGGDQSVRGFAYQELSPVDDDGRRVGGRYLAVSSVEFDRRLSGQWYGAAFVDAGNAMMSFSESLETSAGVGVRWASPIGMIRMDVARPLSDPDRGWRFHLTVGPDL</sequence>
<evidence type="ECO:0000256" key="3">
    <source>
        <dbReference type="ARBA" id="ARBA00015419"/>
    </source>
</evidence>
<evidence type="ECO:0000256" key="10">
    <source>
        <dbReference type="ARBA" id="ARBA00093548"/>
    </source>
</evidence>
<evidence type="ECO:0000256" key="6">
    <source>
        <dbReference type="ARBA" id="ARBA00022729"/>
    </source>
</evidence>
<comment type="subunit">
    <text evidence="10">Interacts with TamB to form the translocation and assembly module (TAM).</text>
</comment>
<protein>
    <recommendedName>
        <fullName evidence="3">Translocation and assembly module subunit TamA</fullName>
    </recommendedName>
    <alternativeName>
        <fullName evidence="9">Autotransporter assembly factor TamA</fullName>
    </alternativeName>
</protein>
<evidence type="ECO:0000313" key="15">
    <source>
        <dbReference type="EMBL" id="MDQ2069698.1"/>
    </source>
</evidence>
<evidence type="ECO:0000259" key="12">
    <source>
        <dbReference type="Pfam" id="PF01103"/>
    </source>
</evidence>
<name>A0ABU0W702_9GAMM</name>
<feature type="domain" description="Bacterial surface antigen (D15)" evidence="12">
    <location>
        <begin position="297"/>
        <end position="578"/>
    </location>
</feature>
<keyword evidence="5" id="KW-0812">Transmembrane</keyword>
<organism evidence="15 16">
    <name type="scientific">Natronospira bacteriovora</name>
    <dbReference type="NCBI Taxonomy" id="3069753"/>
    <lineage>
        <taxon>Bacteria</taxon>
        <taxon>Pseudomonadati</taxon>
        <taxon>Pseudomonadota</taxon>
        <taxon>Gammaproteobacteria</taxon>
        <taxon>Natronospirales</taxon>
        <taxon>Natronospiraceae</taxon>
        <taxon>Natronospira</taxon>
    </lineage>
</organism>
<dbReference type="Gene3D" id="3.10.20.310">
    <property type="entry name" value="membrane protein fhac"/>
    <property type="match status" value="3"/>
</dbReference>
<keyword evidence="6 11" id="KW-0732">Signal</keyword>
<gene>
    <name evidence="15" type="ORF">RBH19_07425</name>
</gene>
<evidence type="ECO:0000256" key="4">
    <source>
        <dbReference type="ARBA" id="ARBA00022452"/>
    </source>
</evidence>
<comment type="similarity">
    <text evidence="2">Belongs to the TamA family.</text>
</comment>
<comment type="caution">
    <text evidence="15">The sequence shown here is derived from an EMBL/GenBank/DDBJ whole genome shotgun (WGS) entry which is preliminary data.</text>
</comment>
<dbReference type="Proteomes" id="UP001239019">
    <property type="component" value="Unassembled WGS sequence"/>
</dbReference>
<evidence type="ECO:0000256" key="5">
    <source>
        <dbReference type="ARBA" id="ARBA00022692"/>
    </source>
</evidence>
<dbReference type="PANTHER" id="PTHR12815">
    <property type="entry name" value="SORTING AND ASSEMBLY MACHINERY SAMM50 PROTEIN FAMILY MEMBER"/>
    <property type="match status" value="1"/>
</dbReference>
<evidence type="ECO:0000256" key="7">
    <source>
        <dbReference type="ARBA" id="ARBA00023136"/>
    </source>
</evidence>
<evidence type="ECO:0000256" key="9">
    <source>
        <dbReference type="ARBA" id="ARBA00033063"/>
    </source>
</evidence>
<dbReference type="Pfam" id="PF01103">
    <property type="entry name" value="Omp85"/>
    <property type="match status" value="1"/>
</dbReference>
<feature type="domain" description="POTRA" evidence="13">
    <location>
        <begin position="196"/>
        <end position="270"/>
    </location>
</feature>
<evidence type="ECO:0000259" key="14">
    <source>
        <dbReference type="Pfam" id="PF17243"/>
    </source>
</evidence>
<dbReference type="EMBL" id="JAVDDT010000004">
    <property type="protein sequence ID" value="MDQ2069698.1"/>
    <property type="molecule type" value="Genomic_DNA"/>
</dbReference>
<keyword evidence="4" id="KW-1134">Transmembrane beta strand</keyword>
<keyword evidence="16" id="KW-1185">Reference proteome</keyword>
<evidence type="ECO:0000256" key="8">
    <source>
        <dbReference type="ARBA" id="ARBA00023237"/>
    </source>
</evidence>